<evidence type="ECO:0000313" key="11">
    <source>
        <dbReference type="Proteomes" id="UP000002601"/>
    </source>
</evidence>
<dbReference type="GO" id="GO:0009399">
    <property type="term" value="P:nitrogen fixation"/>
    <property type="evidence" value="ECO:0007669"/>
    <property type="project" value="UniProtKB-UniRule"/>
</dbReference>
<evidence type="ECO:0000256" key="3">
    <source>
        <dbReference type="ARBA" id="ARBA00022737"/>
    </source>
</evidence>
<evidence type="ECO:0000256" key="1">
    <source>
        <dbReference type="ARBA" id="ARBA00022679"/>
    </source>
</evidence>
<feature type="domain" description="ACT" evidence="8">
    <location>
        <begin position="772"/>
        <end position="845"/>
    </location>
</feature>
<dbReference type="InterPro" id="IPR002934">
    <property type="entry name" value="Polymerase_NTP_transf_dom"/>
</dbReference>
<dbReference type="PANTHER" id="PTHR47320">
    <property type="entry name" value="BIFUNCTIONAL URIDYLYLTRANSFERASE/URIDYLYL-REMOVING ENZYME"/>
    <property type="match status" value="1"/>
</dbReference>
<dbReference type="InterPro" id="IPR045865">
    <property type="entry name" value="ACT-like_dom_sf"/>
</dbReference>
<keyword evidence="4 7" id="KW-0378">Hydrolase</keyword>
<dbReference type="Pfam" id="PF24931">
    <property type="entry name" value="ACT_ACR9_3rd"/>
    <property type="match status" value="1"/>
</dbReference>
<dbReference type="HAMAP" id="MF_00277">
    <property type="entry name" value="PII_uridylyl_transf"/>
    <property type="match status" value="1"/>
</dbReference>
<dbReference type="GO" id="GO:0006808">
    <property type="term" value="P:regulation of nitrogen utilization"/>
    <property type="evidence" value="ECO:0007669"/>
    <property type="project" value="UniProtKB-UniRule"/>
</dbReference>
<dbReference type="SUPFAM" id="SSF55021">
    <property type="entry name" value="ACT-like"/>
    <property type="match status" value="2"/>
</dbReference>
<dbReference type="SMART" id="SM00471">
    <property type="entry name" value="HDc"/>
    <property type="match status" value="1"/>
</dbReference>
<dbReference type="InterPro" id="IPR013546">
    <property type="entry name" value="PII_UdlTrfase/GS_AdlTrfase"/>
</dbReference>
<proteinExistence type="inferred from homology"/>
<organism evidence="10 11">
    <name type="scientific">Maridesulfovibrio salexigens (strain ATCC 14822 / DSM 2638 / NCIMB 8403 / VKM B-1763)</name>
    <name type="common">Desulfovibrio salexigens</name>
    <dbReference type="NCBI Taxonomy" id="526222"/>
    <lineage>
        <taxon>Bacteria</taxon>
        <taxon>Pseudomonadati</taxon>
        <taxon>Thermodesulfobacteriota</taxon>
        <taxon>Desulfovibrionia</taxon>
        <taxon>Desulfovibrionales</taxon>
        <taxon>Desulfovibrionaceae</taxon>
        <taxon>Maridesulfovibrio</taxon>
    </lineage>
</organism>
<dbReference type="PANTHER" id="PTHR47320:SF1">
    <property type="entry name" value="BIFUNCTIONAL URIDYLYLTRANSFERASE_URIDYLYL-REMOVING ENZYME"/>
    <property type="match status" value="1"/>
</dbReference>
<comment type="caution">
    <text evidence="7">Lacks conserved residue(s) required for the propagation of feature annotation.</text>
</comment>
<comment type="catalytic activity">
    <reaction evidence="7">
        <text>[protein-PII]-uridylyl-L-tyrosine + H2O = [protein-PII]-L-tyrosine + UMP + H(+)</text>
        <dbReference type="Rhea" id="RHEA:48600"/>
        <dbReference type="Rhea" id="RHEA-COMP:12147"/>
        <dbReference type="Rhea" id="RHEA-COMP:12148"/>
        <dbReference type="ChEBI" id="CHEBI:15377"/>
        <dbReference type="ChEBI" id="CHEBI:15378"/>
        <dbReference type="ChEBI" id="CHEBI:46858"/>
        <dbReference type="ChEBI" id="CHEBI:57865"/>
        <dbReference type="ChEBI" id="CHEBI:90602"/>
    </reaction>
</comment>
<sequence>MNTENSPGLSPETSVDRLLAGREILLAACSKSMPRDFPQQLCALVDDYFRARVIEAVSEGILSSHDDLSIVAVGGYGRGQLAPFSDIDVLILTELTTQEGLEDLASFLFHPLWDLKFDVGHGVRTVEQNIELAMSDFKVLASLLDLRFISGREELFRHLSDEFRTKVIPSAGDKFCRILWENRSKTGKGMDSVVLEPDLKNGWGTLRDVQFIRWCADIKGDYFPLNKNDLNDLGRDEALLMQARSAVHFLRKRKQDKLILEILPDAASLCGVKGYDPAKRGNDLLTSIHQAMVRVRSMGDALYRESFDADSRSFIDHRGIAGLKAGLEVFGIKSRTGAPLTREARRAVSAIDSASGISLTRSLKMLIDIFKGEFGWRASVEMLDSGVFKSFLPEFSKVSELVPYDGYHQYPPGRHSLLTVHKCRDIFRNEFSDGGKCISTTDFDALLLGAFFHDIGKGKRNHSERGADLADEILSRTDFPTRFKEDVVFLVREHLLLIRSSRSIDLSSVEALQKIAEKVGSLRRLRMLFILSMADSMATGPRVWNSWSESLLREIYAGLELILTDEAFAEVDSGEQLGETINRIRECAVGLIESELVESMLSCMPERYLLVEDPDEIVQHMQQVLEFKGAYELDMVRKPSGKGGLGLSLVRVFETEDENHIKLVITARDQNFLFAAQSGVLALHSVNILSAEVFSWSDGTALNIFIVEAPAENCPSDIWARVERSIMYALTGRLALDYRLHKKRNSLLAKSVPSRVPTRISVDNDSSAECTLIEVITQDRSGILYDMVASFARMNINLRMARISTTGESVFDVFHVEGPEGGRIEDHIHLRELISALEYSLTGNS</sequence>
<dbReference type="InterPro" id="IPR043519">
    <property type="entry name" value="NT_sf"/>
</dbReference>
<comment type="catalytic activity">
    <reaction evidence="7">
        <text>[protein-PII]-L-tyrosine + UTP = [protein-PII]-uridylyl-L-tyrosine + diphosphate</text>
        <dbReference type="Rhea" id="RHEA:13673"/>
        <dbReference type="Rhea" id="RHEA-COMP:12147"/>
        <dbReference type="Rhea" id="RHEA-COMP:12148"/>
        <dbReference type="ChEBI" id="CHEBI:33019"/>
        <dbReference type="ChEBI" id="CHEBI:46398"/>
        <dbReference type="ChEBI" id="CHEBI:46858"/>
        <dbReference type="ChEBI" id="CHEBI:90602"/>
        <dbReference type="EC" id="2.7.7.59"/>
    </reaction>
</comment>
<dbReference type="InterPro" id="IPR003607">
    <property type="entry name" value="HD/PDEase_dom"/>
</dbReference>
<comment type="similarity">
    <text evidence="7">Belongs to the GlnD family.</text>
</comment>
<dbReference type="EC" id="2.7.7.59" evidence="7"/>
<dbReference type="InterPro" id="IPR002912">
    <property type="entry name" value="ACT_dom"/>
</dbReference>
<dbReference type="Gene3D" id="1.10.3090.10">
    <property type="entry name" value="cca-adding enzyme, domain 2"/>
    <property type="match status" value="1"/>
</dbReference>
<dbReference type="CDD" id="cd04873">
    <property type="entry name" value="ACT_UUR-ACR-like"/>
    <property type="match status" value="1"/>
</dbReference>
<keyword evidence="2 7" id="KW-0548">Nucleotidyltransferase</keyword>
<evidence type="ECO:0000256" key="7">
    <source>
        <dbReference type="HAMAP-Rule" id="MF_00277"/>
    </source>
</evidence>
<dbReference type="EC" id="3.1.4.-" evidence="7"/>
<dbReference type="Pfam" id="PF08335">
    <property type="entry name" value="GlnD_UR_UTase"/>
    <property type="match status" value="1"/>
</dbReference>
<comment type="cofactor">
    <cofactor evidence="7">
        <name>Mg(2+)</name>
        <dbReference type="ChEBI" id="CHEBI:18420"/>
    </cofactor>
</comment>
<evidence type="ECO:0000256" key="2">
    <source>
        <dbReference type="ARBA" id="ARBA00022695"/>
    </source>
</evidence>
<feature type="region of interest" description="Uridylyltransferase" evidence="7">
    <location>
        <begin position="1"/>
        <end position="307"/>
    </location>
</feature>
<dbReference type="PROSITE" id="PS51831">
    <property type="entry name" value="HD"/>
    <property type="match status" value="1"/>
</dbReference>
<evidence type="ECO:0000256" key="4">
    <source>
        <dbReference type="ARBA" id="ARBA00022801"/>
    </source>
</evidence>
<dbReference type="Gene3D" id="3.30.70.260">
    <property type="match status" value="1"/>
</dbReference>
<dbReference type="KEGG" id="dsa:Desal_3436"/>
<dbReference type="CDD" id="cd00077">
    <property type="entry name" value="HDc"/>
    <property type="match status" value="1"/>
</dbReference>
<dbReference type="Pfam" id="PF01966">
    <property type="entry name" value="HD"/>
    <property type="match status" value="1"/>
</dbReference>
<comment type="activity regulation">
    <text evidence="7">Uridylyltransferase (UTase) activity is inhibited by glutamine, while glutamine activates uridylyl-removing (UR) activity.</text>
</comment>
<dbReference type="EMBL" id="CP001649">
    <property type="protein sequence ID" value="ACS81484.1"/>
    <property type="molecule type" value="Genomic_DNA"/>
</dbReference>
<keyword evidence="3" id="KW-0677">Repeat</keyword>
<dbReference type="eggNOG" id="COG2844">
    <property type="taxonomic scope" value="Bacteria"/>
</dbReference>
<dbReference type="OrthoDB" id="9758038at2"/>
<evidence type="ECO:0000259" key="9">
    <source>
        <dbReference type="PROSITE" id="PS51831"/>
    </source>
</evidence>
<evidence type="ECO:0000259" key="8">
    <source>
        <dbReference type="PROSITE" id="PS51671"/>
    </source>
</evidence>
<dbReference type="Pfam" id="PF01909">
    <property type="entry name" value="NTP_transf_2"/>
    <property type="match status" value="1"/>
</dbReference>
<keyword evidence="11" id="KW-1185">Reference proteome</keyword>
<gene>
    <name evidence="7" type="primary">glnD</name>
    <name evidence="10" type="ordered locus">Desal_3436</name>
</gene>
<dbReference type="Proteomes" id="UP000002601">
    <property type="component" value="Chromosome"/>
</dbReference>
<dbReference type="RefSeq" id="WP_015853300.1">
    <property type="nucleotide sequence ID" value="NC_012881.1"/>
</dbReference>
<keyword evidence="6 7" id="KW-0511">Multifunctional enzyme</keyword>
<dbReference type="InterPro" id="IPR006674">
    <property type="entry name" value="HD_domain"/>
</dbReference>
<keyword evidence="5 7" id="KW-0460">Magnesium</keyword>
<accession>C6BSM8</accession>
<dbReference type="SUPFAM" id="SSF109604">
    <property type="entry name" value="HD-domain/PDEase-like"/>
    <property type="match status" value="1"/>
</dbReference>
<dbReference type="CDD" id="cd05401">
    <property type="entry name" value="NT_GlnE_GlnD_like"/>
    <property type="match status" value="1"/>
</dbReference>
<feature type="domain" description="ACT" evidence="8">
    <location>
        <begin position="662"/>
        <end position="743"/>
    </location>
</feature>
<reference evidence="10 11" key="1">
    <citation type="submission" date="2009-06" db="EMBL/GenBank/DDBJ databases">
        <title>Complete sequence of Desulfovibrio salexigens DSM 2638.</title>
        <authorList>
            <consortium name="US DOE Joint Genome Institute"/>
            <person name="Lucas S."/>
            <person name="Copeland A."/>
            <person name="Lapidus A."/>
            <person name="Glavina del Rio T."/>
            <person name="Tice H."/>
            <person name="Bruce D."/>
            <person name="Goodwin L."/>
            <person name="Pitluck S."/>
            <person name="Munk A.C."/>
            <person name="Brettin T."/>
            <person name="Detter J.C."/>
            <person name="Han C."/>
            <person name="Tapia R."/>
            <person name="Larimer F."/>
            <person name="Land M."/>
            <person name="Hauser L."/>
            <person name="Kyrpides N."/>
            <person name="Anderson I."/>
            <person name="Wall J.D."/>
            <person name="Arkin A.P."/>
            <person name="Dehal P."/>
            <person name="Chivian D."/>
            <person name="Giles B."/>
            <person name="Hazen T.C."/>
        </authorList>
    </citation>
    <scope>NUCLEOTIDE SEQUENCE [LARGE SCALE GENOMIC DNA]</scope>
    <source>
        <strain evidence="11">ATCC 14822 / DSM 2638 / NCIMB 8403 / VKM B-1763</strain>
    </source>
</reference>
<comment type="function">
    <text evidence="7">Modifies, by uridylylation and deuridylylation, the PII regulatory proteins (GlnB and homologs), in response to the nitrogen status of the cell that GlnD senses through the glutamine level. Under low glutamine levels, catalyzes the conversion of the PII proteins and UTP to PII-UMP and PPi, while under higher glutamine levels, GlnD hydrolyzes PII-UMP to PII and UMP (deuridylylation). Thus, controls uridylylation state and activity of the PII proteins, and plays an important role in the regulation of nitrogen fixation and metabolism.</text>
</comment>
<dbReference type="STRING" id="526222.Desal_3436"/>
<comment type="domain">
    <text evidence="7">Has four distinct domains: an N-terminal nucleotidyltransferase (NT) domain responsible for UTase activity, a central HD domain that encodes UR activity, and two C-terminal ACT domains that seem to have a role in glutamine sensing.</text>
</comment>
<feature type="domain" description="HD" evidence="9">
    <location>
        <begin position="412"/>
        <end position="522"/>
    </location>
</feature>
<evidence type="ECO:0000256" key="5">
    <source>
        <dbReference type="ARBA" id="ARBA00022842"/>
    </source>
</evidence>
<dbReference type="AlphaFoldDB" id="C6BSM8"/>
<evidence type="ECO:0000313" key="10">
    <source>
        <dbReference type="EMBL" id="ACS81484.1"/>
    </source>
</evidence>
<dbReference type="GO" id="GO:0008773">
    <property type="term" value="F:[protein-PII] uridylyltransferase activity"/>
    <property type="evidence" value="ECO:0007669"/>
    <property type="project" value="UniProtKB-UniRule"/>
</dbReference>
<dbReference type="GO" id="GO:0008081">
    <property type="term" value="F:phosphoric diester hydrolase activity"/>
    <property type="evidence" value="ECO:0007669"/>
    <property type="project" value="UniProtKB-UniRule"/>
</dbReference>
<dbReference type="HOGENOM" id="CLU_012833_1_0_7"/>
<dbReference type="PIRSF" id="PIRSF006288">
    <property type="entry name" value="PII_uridyltransf"/>
    <property type="match status" value="1"/>
</dbReference>
<evidence type="ECO:0000256" key="6">
    <source>
        <dbReference type="ARBA" id="ARBA00023268"/>
    </source>
</evidence>
<protein>
    <recommendedName>
        <fullName evidence="7">Bifunctional uridylyltransferase/uridylyl-removing enzyme</fullName>
        <shortName evidence="7">UTase/UR</shortName>
    </recommendedName>
    <alternativeName>
        <fullName evidence="7">Bifunctional [protein-PII] modification enzyme</fullName>
    </alternativeName>
    <alternativeName>
        <fullName evidence="7">Bifunctional nitrogen sensor protein</fullName>
    </alternativeName>
    <domain>
        <recommendedName>
            <fullName evidence="7">[Protein-PII] uridylyltransferase</fullName>
            <shortName evidence="7">PII uridylyltransferase</shortName>
            <shortName evidence="7">UTase</shortName>
            <ecNumber evidence="7">2.7.7.59</ecNumber>
        </recommendedName>
    </domain>
    <domain>
        <recommendedName>
            <fullName evidence="7">[Protein-PII]-UMP uridylyl-removing enzyme</fullName>
            <shortName evidence="7">UR</shortName>
            <ecNumber evidence="7">3.1.4.-</ecNumber>
        </recommendedName>
    </domain>
</protein>
<keyword evidence="7" id="KW-0535">Nitrogen fixation</keyword>
<dbReference type="InterPro" id="IPR010043">
    <property type="entry name" value="UTase/UR"/>
</dbReference>
<dbReference type="SUPFAM" id="SSF81301">
    <property type="entry name" value="Nucleotidyltransferase"/>
    <property type="match status" value="1"/>
</dbReference>
<keyword evidence="1 7" id="KW-0808">Transferase</keyword>
<dbReference type="PROSITE" id="PS51671">
    <property type="entry name" value="ACT"/>
    <property type="match status" value="2"/>
</dbReference>
<dbReference type="CDD" id="cd04900">
    <property type="entry name" value="ACT_UUR-like_1"/>
    <property type="match status" value="1"/>
</dbReference>
<name>C6BSM8_MARSD</name>